<keyword evidence="8 10" id="KW-0675">Receptor</keyword>
<feature type="transmembrane region" description="Helical" evidence="12">
    <location>
        <begin position="181"/>
        <end position="201"/>
    </location>
</feature>
<evidence type="ECO:0000256" key="6">
    <source>
        <dbReference type="ARBA" id="ARBA00023040"/>
    </source>
</evidence>
<evidence type="ECO:0000256" key="2">
    <source>
        <dbReference type="ARBA" id="ARBA00010663"/>
    </source>
</evidence>
<dbReference type="Gene3D" id="4.10.280.10">
    <property type="entry name" value="Helix-loop-helix DNA-binding domain"/>
    <property type="match status" value="1"/>
</dbReference>
<keyword evidence="5 12" id="KW-1133">Transmembrane helix</keyword>
<keyword evidence="9 10" id="KW-0807">Transducer</keyword>
<evidence type="ECO:0000256" key="8">
    <source>
        <dbReference type="ARBA" id="ARBA00023170"/>
    </source>
</evidence>
<feature type="compositionally biased region" description="Low complexity" evidence="11">
    <location>
        <begin position="374"/>
        <end position="393"/>
    </location>
</feature>
<keyword evidence="7 12" id="KW-0472">Membrane</keyword>
<evidence type="ECO:0000256" key="12">
    <source>
        <dbReference type="SAM" id="Phobius"/>
    </source>
</evidence>
<feature type="region of interest" description="Disordered" evidence="11">
    <location>
        <begin position="302"/>
        <end position="400"/>
    </location>
</feature>
<dbReference type="Gene3D" id="1.20.1070.10">
    <property type="entry name" value="Rhodopsin 7-helix transmembrane proteins"/>
    <property type="match status" value="1"/>
</dbReference>
<feature type="compositionally biased region" description="Basic residues" evidence="11">
    <location>
        <begin position="322"/>
        <end position="332"/>
    </location>
</feature>
<evidence type="ECO:0000256" key="11">
    <source>
        <dbReference type="SAM" id="MobiDB-lite"/>
    </source>
</evidence>
<evidence type="ECO:0000256" key="5">
    <source>
        <dbReference type="ARBA" id="ARBA00022989"/>
    </source>
</evidence>
<feature type="transmembrane region" description="Helical" evidence="12">
    <location>
        <begin position="12"/>
        <end position="32"/>
    </location>
</feature>
<feature type="transmembrane region" description="Helical" evidence="12">
    <location>
        <begin position="216"/>
        <end position="242"/>
    </location>
</feature>
<feature type="domain" description="G-protein coupled receptors family 1 profile" evidence="13">
    <location>
        <begin position="1"/>
        <end position="239"/>
    </location>
</feature>
<evidence type="ECO:0000256" key="9">
    <source>
        <dbReference type="ARBA" id="ARBA00023224"/>
    </source>
</evidence>
<accession>A0ABQ8IRM5</accession>
<evidence type="ECO:0000313" key="16">
    <source>
        <dbReference type="Proteomes" id="UP000887458"/>
    </source>
</evidence>
<protein>
    <submittedName>
        <fullName evidence="15">Somatostatin receptor type 5</fullName>
    </submittedName>
</protein>
<comment type="similarity">
    <text evidence="2 10">Belongs to the G-protein coupled receptor 1 family.</text>
</comment>
<evidence type="ECO:0000256" key="4">
    <source>
        <dbReference type="ARBA" id="ARBA00022692"/>
    </source>
</evidence>
<dbReference type="PANTHER" id="PTHR24229">
    <property type="entry name" value="NEUROPEPTIDES RECEPTOR"/>
    <property type="match status" value="1"/>
</dbReference>
<evidence type="ECO:0000259" key="14">
    <source>
        <dbReference type="PROSITE" id="PS50888"/>
    </source>
</evidence>
<keyword evidence="6 10" id="KW-0297">G-protein coupled receptor</keyword>
<dbReference type="InterPro" id="IPR000276">
    <property type="entry name" value="GPCR_Rhodpsn"/>
</dbReference>
<sequence length="510" mass="58276">MQTVTNMYIFNLAIADEMFLIGLVFLITTFFVKYWMFGRILCKIYMTFTSINQFTSSLLLTVMSADRYVAVCHPIDAPRFRTSFIAKFVCLTVWTISALLMVPIFMYGNTMESETTVTCNIIWPESDQMKGARTFTLYSFFLGFFIPFVLIFLFYILVICRLRHVGPKKKSKEKKKSHRKVTYLVLTVISVYVLCCLPYWIGQFYITFIATGKSQFAFIFNLLAGCLTYANSAANPILYAFLSENFKKSFAKAFTCASVPNLTNASCDNESSIGSISTSSSSKSTTNTASINSGKFSIATNNLNLNDDDDDDDRSGSEQQQKRQRRRRRQRQRTSSCSDDNCADNNHHPIKRKRNNMRSMRRQQRNDRRKKMKNSTTTANEITNETANATTNTSKERNLRRLESNERERIRMHSLNDAFQSLREVIPHISKERKLSKIETLTLAKNYIVALTDYIMRSSTSASASSSTTAATSNNSSILLNHEQQLTNIAENLCKFHTNGSNRSREQKQS</sequence>
<feature type="compositionally biased region" description="Basic residues" evidence="11">
    <location>
        <begin position="348"/>
        <end position="373"/>
    </location>
</feature>
<keyword evidence="16" id="KW-1185">Reference proteome</keyword>
<dbReference type="PROSITE" id="PS00237">
    <property type="entry name" value="G_PROTEIN_RECEP_F1_1"/>
    <property type="match status" value="1"/>
</dbReference>
<name>A0ABQ8IRM5_DERPT</name>
<dbReference type="InterPro" id="IPR011598">
    <property type="entry name" value="bHLH_dom"/>
</dbReference>
<dbReference type="PROSITE" id="PS50888">
    <property type="entry name" value="BHLH"/>
    <property type="match status" value="1"/>
</dbReference>
<keyword evidence="3" id="KW-1003">Cell membrane</keyword>
<evidence type="ECO:0000256" key="1">
    <source>
        <dbReference type="ARBA" id="ARBA00004651"/>
    </source>
</evidence>
<feature type="transmembrane region" description="Helical" evidence="12">
    <location>
        <begin position="137"/>
        <end position="160"/>
    </location>
</feature>
<dbReference type="PROSITE" id="PS50262">
    <property type="entry name" value="G_PROTEIN_RECEP_F1_2"/>
    <property type="match status" value="1"/>
</dbReference>
<comment type="subcellular location">
    <subcellularLocation>
        <location evidence="1">Cell membrane</location>
        <topology evidence="1">Multi-pass membrane protein</topology>
    </subcellularLocation>
</comment>
<evidence type="ECO:0000256" key="7">
    <source>
        <dbReference type="ARBA" id="ARBA00023136"/>
    </source>
</evidence>
<organism evidence="15 16">
    <name type="scientific">Dermatophagoides pteronyssinus</name>
    <name type="common">European house dust mite</name>
    <dbReference type="NCBI Taxonomy" id="6956"/>
    <lineage>
        <taxon>Eukaryota</taxon>
        <taxon>Metazoa</taxon>
        <taxon>Ecdysozoa</taxon>
        <taxon>Arthropoda</taxon>
        <taxon>Chelicerata</taxon>
        <taxon>Arachnida</taxon>
        <taxon>Acari</taxon>
        <taxon>Acariformes</taxon>
        <taxon>Sarcoptiformes</taxon>
        <taxon>Astigmata</taxon>
        <taxon>Psoroptidia</taxon>
        <taxon>Analgoidea</taxon>
        <taxon>Pyroglyphidae</taxon>
        <taxon>Dermatophagoidinae</taxon>
        <taxon>Dermatophagoides</taxon>
    </lineage>
</organism>
<dbReference type="PRINTS" id="PR00237">
    <property type="entry name" value="GPCRRHODOPSN"/>
</dbReference>
<feature type="transmembrane region" description="Helical" evidence="12">
    <location>
        <begin position="44"/>
        <end position="63"/>
    </location>
</feature>
<keyword evidence="4 10" id="KW-0812">Transmembrane</keyword>
<dbReference type="SMART" id="SM00353">
    <property type="entry name" value="HLH"/>
    <property type="match status" value="1"/>
</dbReference>
<dbReference type="InterPro" id="IPR017452">
    <property type="entry name" value="GPCR_Rhodpsn_7TM"/>
</dbReference>
<evidence type="ECO:0000256" key="3">
    <source>
        <dbReference type="ARBA" id="ARBA00022475"/>
    </source>
</evidence>
<proteinExistence type="inferred from homology"/>
<reference evidence="15 16" key="1">
    <citation type="journal article" date="2018" name="J. Allergy Clin. Immunol.">
        <title>High-quality assembly of Dermatophagoides pteronyssinus genome and transcriptome reveals a wide range of novel allergens.</title>
        <authorList>
            <person name="Liu X.Y."/>
            <person name="Yang K.Y."/>
            <person name="Wang M.Q."/>
            <person name="Kwok J.S."/>
            <person name="Zeng X."/>
            <person name="Yang Z."/>
            <person name="Xiao X.J."/>
            <person name="Lau C.P."/>
            <person name="Li Y."/>
            <person name="Huang Z.M."/>
            <person name="Ba J.G."/>
            <person name="Yim A.K."/>
            <person name="Ouyang C.Y."/>
            <person name="Ngai S.M."/>
            <person name="Chan T.F."/>
            <person name="Leung E.L."/>
            <person name="Liu L."/>
            <person name="Liu Z.G."/>
            <person name="Tsui S.K."/>
        </authorList>
    </citation>
    <scope>NUCLEOTIDE SEQUENCE [LARGE SCALE GENOMIC DNA]</scope>
    <source>
        <strain evidence="15">Derp</strain>
    </source>
</reference>
<dbReference type="InterPro" id="IPR036638">
    <property type="entry name" value="HLH_DNA-bd_sf"/>
</dbReference>
<dbReference type="Pfam" id="PF00001">
    <property type="entry name" value="7tm_1"/>
    <property type="match status" value="1"/>
</dbReference>
<reference evidence="15 16" key="2">
    <citation type="journal article" date="2022" name="Mol. Biol. Evol.">
        <title>Comparative Genomics Reveals Insights into the Divergent Evolution of Astigmatic Mites and Household Pest Adaptations.</title>
        <authorList>
            <person name="Xiong Q."/>
            <person name="Wan A.T."/>
            <person name="Liu X."/>
            <person name="Fung C.S."/>
            <person name="Xiao X."/>
            <person name="Malainual N."/>
            <person name="Hou J."/>
            <person name="Wang L."/>
            <person name="Wang M."/>
            <person name="Yang K.Y."/>
            <person name="Cui Y."/>
            <person name="Leung E.L."/>
            <person name="Nong W."/>
            <person name="Shin S.K."/>
            <person name="Au S.W."/>
            <person name="Jeong K.Y."/>
            <person name="Chew F.T."/>
            <person name="Hui J.H."/>
            <person name="Leung T.F."/>
            <person name="Tungtrongchitr A."/>
            <person name="Zhong N."/>
            <person name="Liu Z."/>
            <person name="Tsui S.K."/>
        </authorList>
    </citation>
    <scope>NUCLEOTIDE SEQUENCE [LARGE SCALE GENOMIC DNA]</scope>
    <source>
        <strain evidence="15">Derp</strain>
    </source>
</reference>
<evidence type="ECO:0000259" key="13">
    <source>
        <dbReference type="PROSITE" id="PS50262"/>
    </source>
</evidence>
<feature type="transmembrane region" description="Helical" evidence="12">
    <location>
        <begin position="84"/>
        <end position="106"/>
    </location>
</feature>
<dbReference type="SUPFAM" id="SSF81321">
    <property type="entry name" value="Family A G protein-coupled receptor-like"/>
    <property type="match status" value="1"/>
</dbReference>
<dbReference type="Proteomes" id="UP000887458">
    <property type="component" value="Unassembled WGS sequence"/>
</dbReference>
<dbReference type="EMBL" id="NJHN03000125">
    <property type="protein sequence ID" value="KAH9412960.1"/>
    <property type="molecule type" value="Genomic_DNA"/>
</dbReference>
<gene>
    <name evidence="15" type="primary">SSTR5_3</name>
    <name evidence="15" type="ORF">DERP_015324</name>
</gene>
<dbReference type="PANTHER" id="PTHR24229:SF40">
    <property type="entry name" value="ALLATOSTATIN C RECEPTOR 1-RELATED"/>
    <property type="match status" value="1"/>
</dbReference>
<dbReference type="SUPFAM" id="SSF47459">
    <property type="entry name" value="HLH, helix-loop-helix DNA-binding domain"/>
    <property type="match status" value="1"/>
</dbReference>
<evidence type="ECO:0000256" key="10">
    <source>
        <dbReference type="RuleBase" id="RU000688"/>
    </source>
</evidence>
<feature type="domain" description="BHLH" evidence="14">
    <location>
        <begin position="399"/>
        <end position="451"/>
    </location>
</feature>
<dbReference type="Pfam" id="PF00010">
    <property type="entry name" value="HLH"/>
    <property type="match status" value="1"/>
</dbReference>
<evidence type="ECO:0000313" key="15">
    <source>
        <dbReference type="EMBL" id="KAH9412960.1"/>
    </source>
</evidence>
<comment type="caution">
    <text evidence="15">The sequence shown here is derived from an EMBL/GenBank/DDBJ whole genome shotgun (WGS) entry which is preliminary data.</text>
</comment>